<keyword evidence="4" id="KW-0067">ATP-binding</keyword>
<feature type="compositionally biased region" description="Acidic residues" evidence="5">
    <location>
        <begin position="119"/>
        <end position="128"/>
    </location>
</feature>
<dbReference type="PROSITE" id="PS51192">
    <property type="entry name" value="HELICASE_ATP_BIND_1"/>
    <property type="match status" value="1"/>
</dbReference>
<dbReference type="CDD" id="cd18795">
    <property type="entry name" value="SF2_C_Ski2"/>
    <property type="match status" value="1"/>
</dbReference>
<keyword evidence="3" id="KW-0347">Helicase</keyword>
<dbReference type="GO" id="GO:0070478">
    <property type="term" value="P:nuclear-transcribed mRNA catabolic process, 3'-5' exonucleolytic nonsense-mediated decay"/>
    <property type="evidence" value="ECO:0007669"/>
    <property type="project" value="TreeGrafter"/>
</dbReference>
<dbReference type="InterPro" id="IPR014001">
    <property type="entry name" value="Helicase_ATP-bd"/>
</dbReference>
<dbReference type="Pfam" id="PF08148">
    <property type="entry name" value="DSHCT"/>
    <property type="match status" value="1"/>
</dbReference>
<dbReference type="OrthoDB" id="64767at2759"/>
<keyword evidence="9" id="KW-1185">Reference proteome</keyword>
<dbReference type="SUPFAM" id="SSF52540">
    <property type="entry name" value="P-loop containing nucleoside triphosphate hydrolases"/>
    <property type="match status" value="1"/>
</dbReference>
<dbReference type="Gene3D" id="3.40.50.300">
    <property type="entry name" value="P-loop containing nucleotide triphosphate hydrolases"/>
    <property type="match status" value="2"/>
</dbReference>
<dbReference type="InterPro" id="IPR001650">
    <property type="entry name" value="Helicase_C-like"/>
</dbReference>
<dbReference type="Pfam" id="PF21408">
    <property type="entry name" value="MTR4-like_stalk"/>
    <property type="match status" value="1"/>
</dbReference>
<dbReference type="SMART" id="SM00490">
    <property type="entry name" value="HELICc"/>
    <property type="match status" value="1"/>
</dbReference>
<feature type="compositionally biased region" description="Low complexity" evidence="5">
    <location>
        <begin position="391"/>
        <end position="405"/>
    </location>
</feature>
<dbReference type="GO" id="GO:0055087">
    <property type="term" value="C:Ski complex"/>
    <property type="evidence" value="ECO:0007669"/>
    <property type="project" value="TreeGrafter"/>
</dbReference>
<accession>A0A9W7A000</accession>
<evidence type="ECO:0000259" key="6">
    <source>
        <dbReference type="PROSITE" id="PS51192"/>
    </source>
</evidence>
<name>A0A9W7A000_9STRA</name>
<dbReference type="Pfam" id="PF00271">
    <property type="entry name" value="Helicase_C"/>
    <property type="match status" value="1"/>
</dbReference>
<feature type="domain" description="Helicase ATP-binding" evidence="6">
    <location>
        <begin position="185"/>
        <end position="329"/>
    </location>
</feature>
<dbReference type="InterPro" id="IPR012961">
    <property type="entry name" value="Ski2/MTR4_C"/>
</dbReference>
<dbReference type="GO" id="GO:0003724">
    <property type="term" value="F:RNA helicase activity"/>
    <property type="evidence" value="ECO:0007669"/>
    <property type="project" value="InterPro"/>
</dbReference>
<evidence type="ECO:0000313" key="9">
    <source>
        <dbReference type="Proteomes" id="UP001165082"/>
    </source>
</evidence>
<evidence type="ECO:0000256" key="5">
    <source>
        <dbReference type="SAM" id="MobiDB-lite"/>
    </source>
</evidence>
<dbReference type="InterPro" id="IPR050699">
    <property type="entry name" value="RNA-DNA_Helicase"/>
</dbReference>
<dbReference type="AlphaFoldDB" id="A0A9W7A000"/>
<dbReference type="SMART" id="SM01142">
    <property type="entry name" value="DSHCT"/>
    <property type="match status" value="1"/>
</dbReference>
<protein>
    <submittedName>
        <fullName evidence="8">Uncharacterized protein</fullName>
    </submittedName>
</protein>
<feature type="compositionally biased region" description="Gly residues" evidence="5">
    <location>
        <begin position="96"/>
        <end position="106"/>
    </location>
</feature>
<evidence type="ECO:0000259" key="7">
    <source>
        <dbReference type="PROSITE" id="PS51194"/>
    </source>
</evidence>
<dbReference type="PANTHER" id="PTHR12131:SF1">
    <property type="entry name" value="ATP-DEPENDENT RNA HELICASE SUPV3L1, MITOCHONDRIAL-RELATED"/>
    <property type="match status" value="1"/>
</dbReference>
<evidence type="ECO:0000256" key="2">
    <source>
        <dbReference type="ARBA" id="ARBA00022801"/>
    </source>
</evidence>
<organism evidence="8 9">
    <name type="scientific">Triparma retinervis</name>
    <dbReference type="NCBI Taxonomy" id="2557542"/>
    <lineage>
        <taxon>Eukaryota</taxon>
        <taxon>Sar</taxon>
        <taxon>Stramenopiles</taxon>
        <taxon>Ochrophyta</taxon>
        <taxon>Bolidophyceae</taxon>
        <taxon>Parmales</taxon>
        <taxon>Triparmaceae</taxon>
        <taxon>Triparma</taxon>
    </lineage>
</organism>
<dbReference type="GO" id="GO:0005524">
    <property type="term" value="F:ATP binding"/>
    <property type="evidence" value="ECO:0007669"/>
    <property type="project" value="UniProtKB-KW"/>
</dbReference>
<comment type="caution">
    <text evidence="8">The sequence shown here is derived from an EMBL/GenBank/DDBJ whole genome shotgun (WGS) entry which is preliminary data.</text>
</comment>
<dbReference type="GO" id="GO:0016787">
    <property type="term" value="F:hydrolase activity"/>
    <property type="evidence" value="ECO:0007669"/>
    <property type="project" value="UniProtKB-KW"/>
</dbReference>
<proteinExistence type="predicted"/>
<dbReference type="Proteomes" id="UP001165082">
    <property type="component" value="Unassembled WGS sequence"/>
</dbReference>
<dbReference type="InterPro" id="IPR011545">
    <property type="entry name" value="DEAD/DEAH_box_helicase_dom"/>
</dbReference>
<dbReference type="PIRSF" id="PIRSF005198">
    <property type="entry name" value="Antiviral_helicase_SKI2"/>
    <property type="match status" value="1"/>
</dbReference>
<dbReference type="EMBL" id="BRXZ01002313">
    <property type="protein sequence ID" value="GMH59574.1"/>
    <property type="molecule type" value="Genomic_DNA"/>
</dbReference>
<dbReference type="Gene3D" id="1.10.3380.30">
    <property type="match status" value="2"/>
</dbReference>
<sequence>MEDLREALTLLTPPVEGKKYNLPKLKSIPYLVDPSEPVQTVDLTDRDSHPSLYPQSYAGEGVVSKGPLKDKSTVPIADIEGDVDWLFGVIDEEIGDGGGGGGGGGWRDVAAVAGSEDGSSSEDESDDEILQVDESLPPLPPPPPRQRKFSCRKDLLSTSRCRELIGSNPAIEYPFNLDTFQLQAVARLHQFKSVFVSAHTSSGKTLVSEYGAMLSIKRGRRAIYTSPIKALSNQKFRDFQGVYGAENVGIITGDVQINQGAALLIMTTEVLRSMLYRGSDVIKDTETIIFDECHYLNDPERGVVYEECIVMLGSNPVMIFLSATTDNGVGFCDWVAGVTARDVHFIETRKRVVPLKHQLYVGGERVTIKSGEGGYEVKGWEKAKALVGKKAGKRAASAPRGGRPAWQDGGGKSQWQSLVRHMEKEELLPGIVFSFSKRKCQEIADWVASLNLNSKGEQSAVVRFGSELKSRLSDKDASLPQVLHTIELAKVGVGVHHGGMLPVLKEFVEILFSRGLVKILCATETFAMGVNMPSKSVMFSEIRKNDGTQFRCLLPGEYTQMAGRAGRRGLDDVGVVVVPCFAGEIVPSEVLKQMLTGKASRLQSQFRLTYAMILNLIRLEDMNVEDMMRRSFSEFRTQKVLGDMDVDGEIKSLREMVKAVEDRGEDEGEEMRSYIEATQRVARLTSDLVKFAMDRGGGDNVLTSKMKPKVEDDFFGGMKPKGAGGGGGGGGGGGKGKYLIECEKVVECMRGDGEVLDLRMACKGCKGDIGFVEGAGLLMDMAHGLKGFDVHGKTGMEGVYVGIKEVMDLEEKIRKLEHMSGVEALELFPDFRARKSVLHALGYINASETAELKGRAAVNVTTNESLILTEAAFQGVLDPLNPMEIAAVCSSLIFQDRRAAEDVSELPDTARKAVAEMKSIAVMLAKAQSEAGIETVVEDFVGEYLKFGLSTVTYEWACGVPFVDICRLTEVQEGTIVRTLVRLDEVLRELGKIAKVTGDAALFEKAEEASILIKRDICFCSSLYLS</sequence>
<dbReference type="GO" id="GO:0003723">
    <property type="term" value="F:RNA binding"/>
    <property type="evidence" value="ECO:0007669"/>
    <property type="project" value="InterPro"/>
</dbReference>
<evidence type="ECO:0000313" key="8">
    <source>
        <dbReference type="EMBL" id="GMH59574.1"/>
    </source>
</evidence>
<dbReference type="PANTHER" id="PTHR12131">
    <property type="entry name" value="ATP-DEPENDENT RNA AND DNA HELICASE"/>
    <property type="match status" value="1"/>
</dbReference>
<dbReference type="InterPro" id="IPR016438">
    <property type="entry name" value="SKI2-like"/>
</dbReference>
<feature type="region of interest" description="Disordered" evidence="5">
    <location>
        <begin position="96"/>
        <end position="128"/>
    </location>
</feature>
<dbReference type="PROSITE" id="PS51194">
    <property type="entry name" value="HELICASE_CTER"/>
    <property type="match status" value="1"/>
</dbReference>
<feature type="region of interest" description="Disordered" evidence="5">
    <location>
        <begin position="391"/>
        <end position="412"/>
    </location>
</feature>
<dbReference type="SMART" id="SM00487">
    <property type="entry name" value="DEXDc"/>
    <property type="match status" value="1"/>
</dbReference>
<dbReference type="InterPro" id="IPR027417">
    <property type="entry name" value="P-loop_NTPase"/>
</dbReference>
<evidence type="ECO:0000256" key="3">
    <source>
        <dbReference type="ARBA" id="ARBA00022806"/>
    </source>
</evidence>
<dbReference type="InterPro" id="IPR048392">
    <property type="entry name" value="MTR4-like_stalk"/>
</dbReference>
<feature type="domain" description="Helicase C-terminal" evidence="7">
    <location>
        <begin position="417"/>
        <end position="617"/>
    </location>
</feature>
<keyword evidence="2" id="KW-0378">Hydrolase</keyword>
<evidence type="ECO:0000256" key="4">
    <source>
        <dbReference type="ARBA" id="ARBA00022840"/>
    </source>
</evidence>
<keyword evidence="1" id="KW-0547">Nucleotide-binding</keyword>
<gene>
    <name evidence="8" type="ORF">TrRE_jg4007</name>
</gene>
<dbReference type="Pfam" id="PF00270">
    <property type="entry name" value="DEAD"/>
    <property type="match status" value="1"/>
</dbReference>
<reference evidence="8" key="1">
    <citation type="submission" date="2022-07" db="EMBL/GenBank/DDBJ databases">
        <title>Genome analysis of Parmales, a sister group of diatoms, reveals the evolutionary specialization of diatoms from phago-mixotrophs to photoautotrophs.</title>
        <authorList>
            <person name="Ban H."/>
            <person name="Sato S."/>
            <person name="Yoshikawa S."/>
            <person name="Kazumasa Y."/>
            <person name="Nakamura Y."/>
            <person name="Ichinomiya M."/>
            <person name="Saitoh K."/>
            <person name="Sato N."/>
            <person name="Blanc-Mathieu R."/>
            <person name="Endo H."/>
            <person name="Kuwata A."/>
            <person name="Ogata H."/>
        </authorList>
    </citation>
    <scope>NUCLEOTIDE SEQUENCE</scope>
</reference>
<evidence type="ECO:0000256" key="1">
    <source>
        <dbReference type="ARBA" id="ARBA00022741"/>
    </source>
</evidence>